<dbReference type="EMBL" id="JARPMG010000013">
    <property type="protein sequence ID" value="KAJ8096694.1"/>
    <property type="molecule type" value="Genomic_DNA"/>
</dbReference>
<gene>
    <name evidence="1" type="ORF">POJ06DRAFT_278824</name>
</gene>
<accession>A0AAD7QK43</accession>
<organism evidence="1 2">
    <name type="scientific">Lipomyces tetrasporus</name>
    <dbReference type="NCBI Taxonomy" id="54092"/>
    <lineage>
        <taxon>Eukaryota</taxon>
        <taxon>Fungi</taxon>
        <taxon>Dikarya</taxon>
        <taxon>Ascomycota</taxon>
        <taxon>Saccharomycotina</taxon>
        <taxon>Lipomycetes</taxon>
        <taxon>Lipomycetales</taxon>
        <taxon>Lipomycetaceae</taxon>
        <taxon>Lipomyces</taxon>
    </lineage>
</organism>
<sequence length="254" mass="28813">MSLGKVENVGSDYCNALQLLKNNPPEQRLDIHVPYSQYLKWRKVGQSTVGVKHFRGSEVLAYETGFMQKIANNFDIRYPCLSYNSLEPIATVVTIQRDIHAVAAAELREIIYPYVKSYLSIRMSQALYDIVDNGSATMMRFDGDHAKSSSKARWIIQILGSTCQELTDGFSENRDALRRDKDMWIRGQHVPVVILVHLKESPKFHNPTTAYKNVEDVNVELARMQERMHELRVGAEKKGFAVHLKTAVTCGLGP</sequence>
<comment type="caution">
    <text evidence="1">The sequence shown here is derived from an EMBL/GenBank/DDBJ whole genome shotgun (WGS) entry which is preliminary data.</text>
</comment>
<proteinExistence type="predicted"/>
<protein>
    <submittedName>
        <fullName evidence="1">Uncharacterized protein</fullName>
    </submittedName>
</protein>
<reference evidence="1" key="1">
    <citation type="submission" date="2023-03" db="EMBL/GenBank/DDBJ databases">
        <title>Near-Complete genome sequence of Lipomyces tetrasporous NRRL Y-64009, an oleaginous yeast capable of growing on lignocellulosic hydrolysates.</title>
        <authorList>
            <consortium name="Lawrence Berkeley National Laboratory"/>
            <person name="Jagtap S.S."/>
            <person name="Liu J.-J."/>
            <person name="Walukiewicz H.E."/>
            <person name="Pangilinan J."/>
            <person name="Lipzen A."/>
            <person name="Ahrendt S."/>
            <person name="Koriabine M."/>
            <person name="Cobaugh K."/>
            <person name="Salamov A."/>
            <person name="Yoshinaga Y."/>
            <person name="Ng V."/>
            <person name="Daum C."/>
            <person name="Grigoriev I.V."/>
            <person name="Slininger P.J."/>
            <person name="Dien B.S."/>
            <person name="Jin Y.-S."/>
            <person name="Rao C.V."/>
        </authorList>
    </citation>
    <scope>NUCLEOTIDE SEQUENCE</scope>
    <source>
        <strain evidence="1">NRRL Y-64009</strain>
    </source>
</reference>
<evidence type="ECO:0000313" key="1">
    <source>
        <dbReference type="EMBL" id="KAJ8096694.1"/>
    </source>
</evidence>
<dbReference type="Proteomes" id="UP001217417">
    <property type="component" value="Unassembled WGS sequence"/>
</dbReference>
<keyword evidence="2" id="KW-1185">Reference proteome</keyword>
<dbReference type="AlphaFoldDB" id="A0AAD7QK43"/>
<evidence type="ECO:0000313" key="2">
    <source>
        <dbReference type="Proteomes" id="UP001217417"/>
    </source>
</evidence>
<name>A0AAD7QK43_9ASCO</name>
<dbReference type="RefSeq" id="XP_056040144.1">
    <property type="nucleotide sequence ID" value="XM_056189770.1"/>
</dbReference>
<dbReference type="GeneID" id="80884936"/>